<feature type="domain" description="DUF2264" evidence="1">
    <location>
        <begin position="3"/>
        <end position="354"/>
    </location>
</feature>
<reference evidence="3" key="2">
    <citation type="submission" date="2019-02" db="EMBL/GenBank/DDBJ databases">
        <title>Granulicella sibirica sp. nov., a psychrotolerant acidobacterium isolated from an organic soil layer in forested tundra, West Siberia.</title>
        <authorList>
            <person name="Oshkin I.Y."/>
            <person name="Kulichevskaya I.S."/>
            <person name="Rijpstra W.I.C."/>
            <person name="Sinninghe Damste J.S."/>
            <person name="Rakitin A.L."/>
            <person name="Ravin N.V."/>
            <person name="Dedysh S.N."/>
        </authorList>
    </citation>
    <scope>NUCLEOTIDE SEQUENCE [LARGE SCALE GENOMIC DNA]</scope>
    <source>
        <strain evidence="3">AF10</strain>
    </source>
</reference>
<evidence type="ECO:0000259" key="1">
    <source>
        <dbReference type="Pfam" id="PF10022"/>
    </source>
</evidence>
<evidence type="ECO:0000313" key="3">
    <source>
        <dbReference type="Proteomes" id="UP000289437"/>
    </source>
</evidence>
<dbReference type="InterPro" id="IPR049349">
    <property type="entry name" value="DUF2264_N"/>
</dbReference>
<dbReference type="Pfam" id="PF10022">
    <property type="entry name" value="DUF2264"/>
    <property type="match status" value="1"/>
</dbReference>
<proteinExistence type="predicted"/>
<sequence length="373" mass="41113">MHLERVAGPVLSALSHRKLIATMPVESAAGHDADRRKVTYLEALGRTLCGIAPWLEQGETTGAEGQLRERFCGMAREAIAAGVDPRSPDYLRFGVDRQTIVDAAFLSLALLRAPRELREKLPAAVRAQLADGLRATRELLPGFNNWLLFAAMIEACLFQLGERWDRMRVDYALREHQSWFLGDGVYGDGPHFHWDYYNSFVIQPFLLTLIDAVGAQEPGWAAMGPAIKARAQRYAAIQERLIAPDGTYPIVGRSIAYRCGAFQLLAEVALRKELPEGVTPEQVRCGLTAVIRKTLDTPGTFDEKGWLRIGLAGHQPSLGETYISTGSLYLCSAVFLPLGLPASDAFWSGKAERWTSQKLWAGVDLPVDHALDG</sequence>
<dbReference type="Proteomes" id="UP000289437">
    <property type="component" value="Unassembled WGS sequence"/>
</dbReference>
<dbReference type="AlphaFoldDB" id="A0A4Q0T8H6"/>
<protein>
    <recommendedName>
        <fullName evidence="1">DUF2264 domain-containing protein</fullName>
    </recommendedName>
</protein>
<keyword evidence="3" id="KW-1185">Reference proteome</keyword>
<dbReference type="PANTHER" id="PTHR35339">
    <property type="entry name" value="LINALOOL DEHYDRATASE_ISOMERASE DOMAIN-CONTAINING PROTEIN"/>
    <property type="match status" value="1"/>
</dbReference>
<gene>
    <name evidence="2" type="ORF">GRAN_1336</name>
</gene>
<comment type="caution">
    <text evidence="2">The sequence shown here is derived from an EMBL/GenBank/DDBJ whole genome shotgun (WGS) entry which is preliminary data.</text>
</comment>
<evidence type="ECO:0000313" key="2">
    <source>
        <dbReference type="EMBL" id="RXH58026.1"/>
    </source>
</evidence>
<reference evidence="2 3" key="1">
    <citation type="submission" date="2018-11" db="EMBL/GenBank/DDBJ databases">
        <authorList>
            <person name="Mardanov A.V."/>
            <person name="Ravin N.V."/>
            <person name="Dedysh S.N."/>
        </authorList>
    </citation>
    <scope>NUCLEOTIDE SEQUENCE [LARGE SCALE GENOMIC DNA]</scope>
    <source>
        <strain evidence="2 3">AF10</strain>
    </source>
</reference>
<dbReference type="PIRSF" id="PIRSF014753">
    <property type="entry name" value="UCP014753"/>
    <property type="match status" value="1"/>
</dbReference>
<dbReference type="InterPro" id="IPR016624">
    <property type="entry name" value="UCP014753"/>
</dbReference>
<dbReference type="PANTHER" id="PTHR35339:SF3">
    <property type="entry name" value="DUF2264 DOMAIN-CONTAINING PROTEIN"/>
    <property type="match status" value="1"/>
</dbReference>
<name>A0A4Q0T8H6_9BACT</name>
<accession>A0A4Q0T8H6</accession>
<organism evidence="2 3">
    <name type="scientific">Granulicella sibirica</name>
    <dbReference type="NCBI Taxonomy" id="2479048"/>
    <lineage>
        <taxon>Bacteria</taxon>
        <taxon>Pseudomonadati</taxon>
        <taxon>Acidobacteriota</taxon>
        <taxon>Terriglobia</taxon>
        <taxon>Terriglobales</taxon>
        <taxon>Acidobacteriaceae</taxon>
        <taxon>Granulicella</taxon>
    </lineage>
</organism>
<dbReference type="EMBL" id="RDSM01000001">
    <property type="protein sequence ID" value="RXH58026.1"/>
    <property type="molecule type" value="Genomic_DNA"/>
</dbReference>